<dbReference type="RefSeq" id="WP_310098023.1">
    <property type="nucleotide sequence ID" value="NZ_JAVDUU010000003.1"/>
</dbReference>
<evidence type="ECO:0000313" key="3">
    <source>
        <dbReference type="Proteomes" id="UP001247620"/>
    </source>
</evidence>
<dbReference type="InterPro" id="IPR029068">
    <property type="entry name" value="Glyas_Bleomycin-R_OHBP_Dase"/>
</dbReference>
<comment type="caution">
    <text evidence="2">The sequence shown here is derived from an EMBL/GenBank/DDBJ whole genome shotgun (WGS) entry which is preliminary data.</text>
</comment>
<evidence type="ECO:0000313" key="2">
    <source>
        <dbReference type="EMBL" id="MDR6943561.1"/>
    </source>
</evidence>
<gene>
    <name evidence="2" type="ORF">J2W55_003414</name>
</gene>
<keyword evidence="2" id="KW-0456">Lyase</keyword>
<dbReference type="GO" id="GO:0016829">
    <property type="term" value="F:lyase activity"/>
    <property type="evidence" value="ECO:0007669"/>
    <property type="project" value="UniProtKB-KW"/>
</dbReference>
<dbReference type="Gene3D" id="3.10.180.10">
    <property type="entry name" value="2,3-Dihydroxybiphenyl 1,2-Dioxygenase, domain 1"/>
    <property type="match status" value="1"/>
</dbReference>
<sequence>MLKDNKTFSSFSVNDLARAREFYGKTLGLNIHDDEKMPNLLNLEINKDNVILIYPKPNHVPATFTILNFNVQNVEQTVDELTSRGVKFIIYNDENFKTNEKGILAGNDQGPTIAWFNDPAGNILSVIQSGN</sequence>
<evidence type="ECO:0000259" key="1">
    <source>
        <dbReference type="PROSITE" id="PS51819"/>
    </source>
</evidence>
<dbReference type="SUPFAM" id="SSF54593">
    <property type="entry name" value="Glyoxalase/Bleomycin resistance protein/Dihydroxybiphenyl dioxygenase"/>
    <property type="match status" value="1"/>
</dbReference>
<organism evidence="2 3">
    <name type="scientific">Mucilaginibacter pocheonensis</name>
    <dbReference type="NCBI Taxonomy" id="398050"/>
    <lineage>
        <taxon>Bacteria</taxon>
        <taxon>Pseudomonadati</taxon>
        <taxon>Bacteroidota</taxon>
        <taxon>Sphingobacteriia</taxon>
        <taxon>Sphingobacteriales</taxon>
        <taxon>Sphingobacteriaceae</taxon>
        <taxon>Mucilaginibacter</taxon>
    </lineage>
</organism>
<dbReference type="Pfam" id="PF00903">
    <property type="entry name" value="Glyoxalase"/>
    <property type="match status" value="1"/>
</dbReference>
<proteinExistence type="predicted"/>
<reference evidence="2 3" key="1">
    <citation type="submission" date="2023-07" db="EMBL/GenBank/DDBJ databases">
        <title>Sorghum-associated microbial communities from plants grown in Nebraska, USA.</title>
        <authorList>
            <person name="Schachtman D."/>
        </authorList>
    </citation>
    <scope>NUCLEOTIDE SEQUENCE [LARGE SCALE GENOMIC DNA]</scope>
    <source>
        <strain evidence="2 3">3262</strain>
    </source>
</reference>
<dbReference type="InterPro" id="IPR037523">
    <property type="entry name" value="VOC_core"/>
</dbReference>
<dbReference type="EMBL" id="JAVDUU010000003">
    <property type="protein sequence ID" value="MDR6943561.1"/>
    <property type="molecule type" value="Genomic_DNA"/>
</dbReference>
<dbReference type="Proteomes" id="UP001247620">
    <property type="component" value="Unassembled WGS sequence"/>
</dbReference>
<dbReference type="InterPro" id="IPR004360">
    <property type="entry name" value="Glyas_Fos-R_dOase_dom"/>
</dbReference>
<keyword evidence="3" id="KW-1185">Reference proteome</keyword>
<name>A0ABU1TFD0_9SPHI</name>
<dbReference type="PROSITE" id="PS51819">
    <property type="entry name" value="VOC"/>
    <property type="match status" value="1"/>
</dbReference>
<protein>
    <submittedName>
        <fullName evidence="2">Enzyme related to lactoylglutathione lyase</fullName>
    </submittedName>
</protein>
<accession>A0ABU1TFD0</accession>
<feature type="domain" description="VOC" evidence="1">
    <location>
        <begin position="3"/>
        <end position="129"/>
    </location>
</feature>